<dbReference type="Pfam" id="PF17765">
    <property type="entry name" value="MLTR_LBD"/>
    <property type="match status" value="1"/>
</dbReference>
<gene>
    <name evidence="2" type="ORF">ACFQZ8_04670</name>
</gene>
<organism evidence="2 3">
    <name type="scientific">Micromonospora azadirachtae</name>
    <dbReference type="NCBI Taxonomy" id="1970735"/>
    <lineage>
        <taxon>Bacteria</taxon>
        <taxon>Bacillati</taxon>
        <taxon>Actinomycetota</taxon>
        <taxon>Actinomycetes</taxon>
        <taxon>Micromonosporales</taxon>
        <taxon>Micromonosporaceae</taxon>
        <taxon>Micromonospora</taxon>
    </lineage>
</organism>
<dbReference type="CDD" id="cd00093">
    <property type="entry name" value="HTH_XRE"/>
    <property type="match status" value="1"/>
</dbReference>
<dbReference type="EMBL" id="JBHTHM010000106">
    <property type="protein sequence ID" value="MFD0783217.1"/>
    <property type="molecule type" value="Genomic_DNA"/>
</dbReference>
<dbReference type="Gene3D" id="1.10.260.40">
    <property type="entry name" value="lambda repressor-like DNA-binding domains"/>
    <property type="match status" value="1"/>
</dbReference>
<dbReference type="PANTHER" id="PTHR35010">
    <property type="entry name" value="BLL4672 PROTEIN-RELATED"/>
    <property type="match status" value="1"/>
</dbReference>
<keyword evidence="3" id="KW-1185">Reference proteome</keyword>
<evidence type="ECO:0000259" key="1">
    <source>
        <dbReference type="PROSITE" id="PS50943"/>
    </source>
</evidence>
<feature type="domain" description="HTH cro/C1-type" evidence="1">
    <location>
        <begin position="40"/>
        <end position="87"/>
    </location>
</feature>
<dbReference type="InterPro" id="IPR010982">
    <property type="entry name" value="Lambda_DNA-bd_dom_sf"/>
</dbReference>
<dbReference type="SUPFAM" id="SSF47413">
    <property type="entry name" value="lambda repressor-like DNA-binding domains"/>
    <property type="match status" value="1"/>
</dbReference>
<protein>
    <submittedName>
        <fullName evidence="2">Helix-turn-helix transcriptional regulator</fullName>
    </submittedName>
</protein>
<dbReference type="Gene3D" id="3.30.450.180">
    <property type="match status" value="1"/>
</dbReference>
<reference evidence="3" key="1">
    <citation type="journal article" date="2019" name="Int. J. Syst. Evol. Microbiol.">
        <title>The Global Catalogue of Microorganisms (GCM) 10K type strain sequencing project: providing services to taxonomists for standard genome sequencing and annotation.</title>
        <authorList>
            <consortium name="The Broad Institute Genomics Platform"/>
            <consortium name="The Broad Institute Genome Sequencing Center for Infectious Disease"/>
            <person name="Wu L."/>
            <person name="Ma J."/>
        </authorList>
    </citation>
    <scope>NUCLEOTIDE SEQUENCE [LARGE SCALE GENOMIC DNA]</scope>
    <source>
        <strain evidence="3">JCM 32148</strain>
    </source>
</reference>
<dbReference type="Pfam" id="PF13560">
    <property type="entry name" value="HTH_31"/>
    <property type="match status" value="1"/>
</dbReference>
<dbReference type="InterPro" id="IPR041413">
    <property type="entry name" value="MLTR_LBD"/>
</dbReference>
<name>A0ABW2ZX47_9ACTN</name>
<dbReference type="PROSITE" id="PS50943">
    <property type="entry name" value="HTH_CROC1"/>
    <property type="match status" value="1"/>
</dbReference>
<dbReference type="PANTHER" id="PTHR35010:SF2">
    <property type="entry name" value="BLL4672 PROTEIN"/>
    <property type="match status" value="1"/>
</dbReference>
<evidence type="ECO:0000313" key="2">
    <source>
        <dbReference type="EMBL" id="MFD0783217.1"/>
    </source>
</evidence>
<dbReference type="Proteomes" id="UP001597053">
    <property type="component" value="Unassembled WGS sequence"/>
</dbReference>
<dbReference type="SMART" id="SM00530">
    <property type="entry name" value="HTH_XRE"/>
    <property type="match status" value="1"/>
</dbReference>
<accession>A0ABW2ZX47</accession>
<comment type="caution">
    <text evidence="2">The sequence shown here is derived from an EMBL/GenBank/DDBJ whole genome shotgun (WGS) entry which is preliminary data.</text>
</comment>
<sequence>MTETAIPRNKALAAFLRDRRGRVEPSHLGLPHTSGRRVPGLRREEVAHVAGVSVDYYARLEQGRQRSASPSVLNSVARTLRLTKDERRHLFDLARVPDEPPAAEPDGVAEQRVRRLLIALGDNPAMVIGRFVDIVDANPAASFVFADFAAMPSAERNGVRWMLLSERARELYGDGWESAAAELVGMLRLDAGQYPEDPRLGEITAELVEHSPLFRRLWRDQTVSTWQHHQKLLRHPEVGEIELTNEFLTVHGAAQLRVIVMIPTDSGALSLALAARP</sequence>
<proteinExistence type="predicted"/>
<dbReference type="InterPro" id="IPR001387">
    <property type="entry name" value="Cro/C1-type_HTH"/>
</dbReference>
<evidence type="ECO:0000313" key="3">
    <source>
        <dbReference type="Proteomes" id="UP001597053"/>
    </source>
</evidence>